<name>A0A3B0SI45_9ZZZZ</name>
<evidence type="ECO:0000313" key="1">
    <source>
        <dbReference type="EMBL" id="VAV94605.1"/>
    </source>
</evidence>
<gene>
    <name evidence="1" type="ORF">MNBD_ACTINO02-525</name>
</gene>
<reference evidence="1" key="1">
    <citation type="submission" date="2018-06" db="EMBL/GenBank/DDBJ databases">
        <authorList>
            <person name="Zhirakovskaya E."/>
        </authorList>
    </citation>
    <scope>NUCLEOTIDE SEQUENCE</scope>
</reference>
<proteinExistence type="predicted"/>
<dbReference type="EMBL" id="UOEK01000064">
    <property type="protein sequence ID" value="VAV94605.1"/>
    <property type="molecule type" value="Genomic_DNA"/>
</dbReference>
<organism evidence="1">
    <name type="scientific">hydrothermal vent metagenome</name>
    <dbReference type="NCBI Taxonomy" id="652676"/>
    <lineage>
        <taxon>unclassified sequences</taxon>
        <taxon>metagenomes</taxon>
        <taxon>ecological metagenomes</taxon>
    </lineage>
</organism>
<accession>A0A3B0SI45</accession>
<feature type="non-terminal residue" evidence="1">
    <location>
        <position position="51"/>
    </location>
</feature>
<dbReference type="AlphaFoldDB" id="A0A3B0SI45"/>
<sequence>MSVVGAVERLMEQERLGCAITVVNGPDIGQKAVVDIEEGVVAGALPDNIAA</sequence>
<protein>
    <submittedName>
        <fullName evidence="1">Uncharacterized protein</fullName>
    </submittedName>
</protein>